<protein>
    <recommendedName>
        <fullName evidence="1">Protein kinase domain-containing protein</fullName>
    </recommendedName>
</protein>
<sequence length="514" mass="58133">MEGVASALSLADLCIRYGNLLVQTCKSYKHADQEIRESILLIETLWLKIQRQLELLRNIWDTLDDDYQIHQNGVLQVLQGKAQAAIASIDQVVGDSKEGSTMRSMMSKKGEYKRLKYATWVKSSLKSVMLDLKEWAEVFDISWYLIIRQSSSKLDQELQPVSIAEDGPLSILKDLRDTIHENLRGQIAAGNSSVYLSEDFFEEKRAPFSHSEAEIVYEAGGDARFLLDQESSISSLSDSCKLARILQKVDPFTFGILSCRGVLETEGSSRRFAFSIPPNLEQPEFLRFLLVSGSQFQPLDDRLEIAKQLAKSVMFVHSAGFVHKNIRPETVLILRSVYSESSFSFLVGFESFRYEEGRTELLGDDIWERNLYRHPTRQGVFPEMAYTMQHDIYSLGVCLLEIGIGESLVVFESETGAPQASPLISGVVNFTIKDNKKRAFEIKRALVKMARDQLPPKMGRKYAETVVTCLTCLDKDDNSFGDEKEFLDENSVVVGVRFIEKVSIYAKSSVQMLV</sequence>
<evidence type="ECO:0000259" key="1">
    <source>
        <dbReference type="PROSITE" id="PS50011"/>
    </source>
</evidence>
<reference evidence="2 3" key="1">
    <citation type="submission" date="2018-05" db="EMBL/GenBank/DDBJ databases">
        <title>Genome sequencing and assembly of the regulated plant pathogen Lachnellula willkommii and related sister species for the development of diagnostic species identification markers.</title>
        <authorList>
            <person name="Giroux E."/>
            <person name="Bilodeau G."/>
        </authorList>
    </citation>
    <scope>NUCLEOTIDE SEQUENCE [LARGE SCALE GENOMIC DNA]</scope>
    <source>
        <strain evidence="2 3">CBS 185.66</strain>
    </source>
</reference>
<dbReference type="GO" id="GO:0005524">
    <property type="term" value="F:ATP binding"/>
    <property type="evidence" value="ECO:0007669"/>
    <property type="project" value="InterPro"/>
</dbReference>
<accession>A0A8H8TVP3</accession>
<dbReference type="GO" id="GO:0004672">
    <property type="term" value="F:protein kinase activity"/>
    <property type="evidence" value="ECO:0007669"/>
    <property type="project" value="InterPro"/>
</dbReference>
<dbReference type="GeneID" id="41988645"/>
<keyword evidence="3" id="KW-1185">Reference proteome</keyword>
<dbReference type="RefSeq" id="XP_031002827.1">
    <property type="nucleotide sequence ID" value="XM_031153367.1"/>
</dbReference>
<dbReference type="InterPro" id="IPR000719">
    <property type="entry name" value="Prot_kinase_dom"/>
</dbReference>
<dbReference type="PANTHER" id="PTHR37542:SF1">
    <property type="entry name" value="PRION-INHIBITION AND PROPAGATION HELO DOMAIN-CONTAINING PROTEIN"/>
    <property type="match status" value="1"/>
</dbReference>
<dbReference type="AlphaFoldDB" id="A0A8H8TVP3"/>
<dbReference type="OrthoDB" id="1911848at2759"/>
<dbReference type="Gene3D" id="1.10.510.10">
    <property type="entry name" value="Transferase(Phosphotransferase) domain 1"/>
    <property type="match status" value="1"/>
</dbReference>
<feature type="domain" description="Protein kinase" evidence="1">
    <location>
        <begin position="87"/>
        <end position="514"/>
    </location>
</feature>
<comment type="caution">
    <text evidence="2">The sequence shown here is derived from an EMBL/GenBank/DDBJ whole genome shotgun (WGS) entry which is preliminary data.</text>
</comment>
<dbReference type="SUPFAM" id="SSF56112">
    <property type="entry name" value="Protein kinase-like (PK-like)"/>
    <property type="match status" value="1"/>
</dbReference>
<dbReference type="Proteomes" id="UP000431533">
    <property type="component" value="Unassembled WGS sequence"/>
</dbReference>
<organism evidence="2 3">
    <name type="scientific">Lachnellula hyalina</name>
    <dbReference type="NCBI Taxonomy" id="1316788"/>
    <lineage>
        <taxon>Eukaryota</taxon>
        <taxon>Fungi</taxon>
        <taxon>Dikarya</taxon>
        <taxon>Ascomycota</taxon>
        <taxon>Pezizomycotina</taxon>
        <taxon>Leotiomycetes</taxon>
        <taxon>Helotiales</taxon>
        <taxon>Lachnaceae</taxon>
        <taxon>Lachnellula</taxon>
    </lineage>
</organism>
<dbReference type="EMBL" id="QGMH01000149">
    <property type="protein sequence ID" value="TVY24039.1"/>
    <property type="molecule type" value="Genomic_DNA"/>
</dbReference>
<evidence type="ECO:0000313" key="2">
    <source>
        <dbReference type="EMBL" id="TVY24039.1"/>
    </source>
</evidence>
<dbReference type="PROSITE" id="PS50011">
    <property type="entry name" value="PROTEIN_KINASE_DOM"/>
    <property type="match status" value="1"/>
</dbReference>
<dbReference type="InterPro" id="IPR011009">
    <property type="entry name" value="Kinase-like_dom_sf"/>
</dbReference>
<dbReference type="PANTHER" id="PTHR37542">
    <property type="entry name" value="HELO DOMAIN-CONTAINING PROTEIN-RELATED"/>
    <property type="match status" value="1"/>
</dbReference>
<evidence type="ECO:0000313" key="3">
    <source>
        <dbReference type="Proteomes" id="UP000431533"/>
    </source>
</evidence>
<proteinExistence type="predicted"/>
<gene>
    <name evidence="2" type="ORF">LHYA1_G008447</name>
</gene>
<name>A0A8H8TVP3_9HELO</name>